<evidence type="ECO:0000313" key="2">
    <source>
        <dbReference type="Proteomes" id="UP000035740"/>
    </source>
</evidence>
<dbReference type="Proteomes" id="UP000035740">
    <property type="component" value="Unassembled WGS sequence"/>
</dbReference>
<proteinExistence type="predicted"/>
<accession>A0A0J8B4R5</accession>
<name>A0A0J8B4R5_BETVV</name>
<sequence length="63" mass="6993">MSYVDKALFNEEPGSLVYSAIDRVNYGLLLLQEMSVDTSPDKIPPACGQEQSKQVKFQADLVD</sequence>
<dbReference type="EMBL" id="KQ090799">
    <property type="protein sequence ID" value="KMS94832.1"/>
    <property type="molecule type" value="Genomic_DNA"/>
</dbReference>
<evidence type="ECO:0000313" key="1">
    <source>
        <dbReference type="EMBL" id="KMS94832.1"/>
    </source>
</evidence>
<reference evidence="1 2" key="1">
    <citation type="journal article" date="2014" name="Nature">
        <title>The genome of the recently domesticated crop plant sugar beet (Beta vulgaris).</title>
        <authorList>
            <person name="Dohm J.C."/>
            <person name="Minoche A.E."/>
            <person name="Holtgrawe D."/>
            <person name="Capella-Gutierrez S."/>
            <person name="Zakrzewski F."/>
            <person name="Tafer H."/>
            <person name="Rupp O."/>
            <person name="Sorensen T.R."/>
            <person name="Stracke R."/>
            <person name="Reinhardt R."/>
            <person name="Goesmann A."/>
            <person name="Kraft T."/>
            <person name="Schulz B."/>
            <person name="Stadler P.F."/>
            <person name="Schmidt T."/>
            <person name="Gabaldon T."/>
            <person name="Lehrach H."/>
            <person name="Weisshaar B."/>
            <person name="Himmelbauer H."/>
        </authorList>
    </citation>
    <scope>NUCLEOTIDE SEQUENCE [LARGE SCALE GENOMIC DNA]</scope>
    <source>
        <tissue evidence="1">Taproot</tissue>
    </source>
</reference>
<dbReference type="Gramene" id="KMS94832">
    <property type="protein sequence ID" value="KMS94832"/>
    <property type="gene ID" value="BVRB_014910"/>
</dbReference>
<keyword evidence="2" id="KW-1185">Reference proteome</keyword>
<organism evidence="1 2">
    <name type="scientific">Beta vulgaris subsp. vulgaris</name>
    <name type="common">Beet</name>
    <dbReference type="NCBI Taxonomy" id="3555"/>
    <lineage>
        <taxon>Eukaryota</taxon>
        <taxon>Viridiplantae</taxon>
        <taxon>Streptophyta</taxon>
        <taxon>Embryophyta</taxon>
        <taxon>Tracheophyta</taxon>
        <taxon>Spermatophyta</taxon>
        <taxon>Magnoliopsida</taxon>
        <taxon>eudicotyledons</taxon>
        <taxon>Gunneridae</taxon>
        <taxon>Pentapetalae</taxon>
        <taxon>Caryophyllales</taxon>
        <taxon>Chenopodiaceae</taxon>
        <taxon>Betoideae</taxon>
        <taxon>Beta</taxon>
    </lineage>
</organism>
<dbReference type="AlphaFoldDB" id="A0A0J8B4R5"/>
<protein>
    <submittedName>
        <fullName evidence="1">Uncharacterized protein</fullName>
    </submittedName>
</protein>
<gene>
    <name evidence="1" type="ORF">BVRB_014910</name>
</gene>